<evidence type="ECO:0000313" key="3">
    <source>
        <dbReference type="Proteomes" id="UP000008144"/>
    </source>
</evidence>
<reference evidence="2" key="2">
    <citation type="journal article" date="2008" name="Genome Biol.">
        <title>Improved genome assembly and evidence-based global gene model set for the chordate Ciona intestinalis: new insight into intron and operon populations.</title>
        <authorList>
            <person name="Satou Y."/>
            <person name="Mineta K."/>
            <person name="Ogasawara M."/>
            <person name="Sasakura Y."/>
            <person name="Shoguchi E."/>
            <person name="Ueno K."/>
            <person name="Yamada L."/>
            <person name="Matsumoto J."/>
            <person name="Wasserscheid J."/>
            <person name="Dewar K."/>
            <person name="Wiley G.B."/>
            <person name="Macmil S.L."/>
            <person name="Roe B.A."/>
            <person name="Zeller R.W."/>
            <person name="Hastings K.E."/>
            <person name="Lemaire P."/>
            <person name="Lindquist E."/>
            <person name="Endo T."/>
            <person name="Hotta K."/>
            <person name="Inaba K."/>
        </authorList>
    </citation>
    <scope>NUCLEOTIDE SEQUENCE [LARGE SCALE GENOMIC DNA]</scope>
    <source>
        <strain evidence="2">wild type</strain>
    </source>
</reference>
<proteinExistence type="predicted"/>
<reference evidence="3" key="1">
    <citation type="journal article" date="2002" name="Science">
        <title>The draft genome of Ciona intestinalis: insights into chordate and vertebrate origins.</title>
        <authorList>
            <person name="Dehal P."/>
            <person name="Satou Y."/>
            <person name="Campbell R.K."/>
            <person name="Chapman J."/>
            <person name="Degnan B."/>
            <person name="De Tomaso A."/>
            <person name="Davidson B."/>
            <person name="Di Gregorio A."/>
            <person name="Gelpke M."/>
            <person name="Goodstein D.M."/>
            <person name="Harafuji N."/>
            <person name="Hastings K.E."/>
            <person name="Ho I."/>
            <person name="Hotta K."/>
            <person name="Huang W."/>
            <person name="Kawashima T."/>
            <person name="Lemaire P."/>
            <person name="Martinez D."/>
            <person name="Meinertzhagen I.A."/>
            <person name="Necula S."/>
            <person name="Nonaka M."/>
            <person name="Putnam N."/>
            <person name="Rash S."/>
            <person name="Saiga H."/>
            <person name="Satake M."/>
            <person name="Terry A."/>
            <person name="Yamada L."/>
            <person name="Wang H.G."/>
            <person name="Awazu S."/>
            <person name="Azumi K."/>
            <person name="Boore J."/>
            <person name="Branno M."/>
            <person name="Chin-Bow S."/>
            <person name="DeSantis R."/>
            <person name="Doyle S."/>
            <person name="Francino P."/>
            <person name="Keys D.N."/>
            <person name="Haga S."/>
            <person name="Hayashi H."/>
            <person name="Hino K."/>
            <person name="Imai K.S."/>
            <person name="Inaba K."/>
            <person name="Kano S."/>
            <person name="Kobayashi K."/>
            <person name="Kobayashi M."/>
            <person name="Lee B.I."/>
            <person name="Makabe K.W."/>
            <person name="Manohar C."/>
            <person name="Matassi G."/>
            <person name="Medina M."/>
            <person name="Mochizuki Y."/>
            <person name="Mount S."/>
            <person name="Morishita T."/>
            <person name="Miura S."/>
            <person name="Nakayama A."/>
            <person name="Nishizaka S."/>
            <person name="Nomoto H."/>
            <person name="Ohta F."/>
            <person name="Oishi K."/>
            <person name="Rigoutsos I."/>
            <person name="Sano M."/>
            <person name="Sasaki A."/>
            <person name="Sasakura Y."/>
            <person name="Shoguchi E."/>
            <person name="Shin-i T."/>
            <person name="Spagnuolo A."/>
            <person name="Stainier D."/>
            <person name="Suzuki M.M."/>
            <person name="Tassy O."/>
            <person name="Takatori N."/>
            <person name="Tokuoka M."/>
            <person name="Yagi K."/>
            <person name="Yoshizaki F."/>
            <person name="Wada S."/>
            <person name="Zhang C."/>
            <person name="Hyatt P.D."/>
            <person name="Larimer F."/>
            <person name="Detter C."/>
            <person name="Doggett N."/>
            <person name="Glavina T."/>
            <person name="Hawkins T."/>
            <person name="Richardson P."/>
            <person name="Lucas S."/>
            <person name="Kohara Y."/>
            <person name="Levine M."/>
            <person name="Satoh N."/>
            <person name="Rokhsar D.S."/>
        </authorList>
    </citation>
    <scope>NUCLEOTIDE SEQUENCE [LARGE SCALE GENOMIC DNA]</scope>
</reference>
<evidence type="ECO:0000313" key="2">
    <source>
        <dbReference type="Ensembl" id="ENSCINP00000004621.2"/>
    </source>
</evidence>
<dbReference type="EMBL" id="EAAA01001026">
    <property type="status" value="NOT_ANNOTATED_CDS"/>
    <property type="molecule type" value="Genomic_DNA"/>
</dbReference>
<dbReference type="Ensembl" id="ENSCINT00000004621.2">
    <property type="protein sequence ID" value="ENSCINP00000004621.2"/>
    <property type="gene ID" value="ENSCING00000002261.2"/>
</dbReference>
<dbReference type="AlphaFoldDB" id="F6W2S0"/>
<dbReference type="Proteomes" id="UP000008144">
    <property type="component" value="Chromosome 12"/>
</dbReference>
<dbReference type="HOGENOM" id="CLU_1386992_0_0_1"/>
<reference evidence="2" key="3">
    <citation type="submission" date="2025-08" db="UniProtKB">
        <authorList>
            <consortium name="Ensembl"/>
        </authorList>
    </citation>
    <scope>IDENTIFICATION</scope>
</reference>
<sequence length="197" mass="21934">VYSDSSSSSSCHVEADVYENYVPESQNARVESTKPNRGVDLGNTTFETLSEELRALAKEIETHLSNTSLARENAQCLADHPICDTESKSSDSLQSDSEDTPVTQAQVWKPPLVIKRSNDIWKQENAKPNADTTKTFTSTFTKTVGQEEKGNSSNEVVKTKIFVQKSDQICLRKIRFSGKEKTPGVKSFVNTRFSNFT</sequence>
<dbReference type="InParanoid" id="F6W2S0"/>
<protein>
    <submittedName>
        <fullName evidence="2">Uncharacterized protein</fullName>
    </submittedName>
</protein>
<organism evidence="2 3">
    <name type="scientific">Ciona intestinalis</name>
    <name type="common">Transparent sea squirt</name>
    <name type="synonym">Ascidia intestinalis</name>
    <dbReference type="NCBI Taxonomy" id="7719"/>
    <lineage>
        <taxon>Eukaryota</taxon>
        <taxon>Metazoa</taxon>
        <taxon>Chordata</taxon>
        <taxon>Tunicata</taxon>
        <taxon>Ascidiacea</taxon>
        <taxon>Phlebobranchia</taxon>
        <taxon>Cionidae</taxon>
        <taxon>Ciona</taxon>
    </lineage>
</organism>
<feature type="compositionally biased region" description="Polar residues" evidence="1">
    <location>
        <begin position="23"/>
        <end position="35"/>
    </location>
</feature>
<accession>F6W2S0</accession>
<evidence type="ECO:0000256" key="1">
    <source>
        <dbReference type="SAM" id="MobiDB-lite"/>
    </source>
</evidence>
<reference evidence="2" key="4">
    <citation type="submission" date="2025-09" db="UniProtKB">
        <authorList>
            <consortium name="Ensembl"/>
        </authorList>
    </citation>
    <scope>IDENTIFICATION</scope>
</reference>
<dbReference type="GeneTree" id="ENSGT00530000069091"/>
<feature type="region of interest" description="Disordered" evidence="1">
    <location>
        <begin position="22"/>
        <end position="42"/>
    </location>
</feature>
<keyword evidence="3" id="KW-1185">Reference proteome</keyword>
<name>F6W2S0_CIOIN</name>